<proteinExistence type="predicted"/>
<reference evidence="3" key="2">
    <citation type="journal article" date="2021" name="Genome Biol. Evol.">
        <title>Developing a high-quality reference genome for a parasitic bivalve with doubly uniparental inheritance (Bivalvia: Unionida).</title>
        <authorList>
            <person name="Smith C.H."/>
        </authorList>
    </citation>
    <scope>NUCLEOTIDE SEQUENCE</scope>
    <source>
        <strain evidence="3">CHS0354</strain>
        <tissue evidence="3">Mantle</tissue>
    </source>
</reference>
<keyword evidence="4" id="KW-1185">Reference proteome</keyword>
<dbReference type="Gene3D" id="3.40.50.1820">
    <property type="entry name" value="alpha/beta hydrolase"/>
    <property type="match status" value="1"/>
</dbReference>
<dbReference type="GO" id="GO:0031048">
    <property type="term" value="P:regulatory ncRNA-mediated heterochromatin formation"/>
    <property type="evidence" value="ECO:0007669"/>
    <property type="project" value="TreeGrafter"/>
</dbReference>
<sequence>MGGIWSKLKKMNSGEDEQEYEFPNSLEGFGYRFNKEGQLRKIDTDELFEFNVQEGNYSYNQKHYNALGDILTNYIYNLMETEQNMKREYLPIDAGDDEPRSFVFVSDNIRTNTDKLMILVHGSGAVRAGQWARRLIINEGLDIGTQLPYIRRAHEHGYSVIVANANINNDEKSSSKKKKPIPIRGNSSPEEHMKTLWTDIVRNRPAKHIAIVAHSYGGVSLLELVKDHIKELKERVFAIALTDSVHSMRRQEASEDVIKFYKERACNWASAYDPLDAVLITSEDEPLTVSAGTDQHDMTSPCSMNSIFKFFMERYERTLHPSEHKSGKEDKSIISKRLSSERLMVRGQGEGKDSEDESDTKSDDEEAGPTKEDNNERSSQIRVVHDVELEERPQPQGRADGENSNSPKSEL</sequence>
<dbReference type="SUPFAM" id="SSF53474">
    <property type="entry name" value="alpha/beta-Hydrolases"/>
    <property type="match status" value="1"/>
</dbReference>
<dbReference type="AlphaFoldDB" id="A0AAE0TB30"/>
<dbReference type="GO" id="GO:0005634">
    <property type="term" value="C:nucleus"/>
    <property type="evidence" value="ECO:0007669"/>
    <property type="project" value="TreeGrafter"/>
</dbReference>
<dbReference type="InterPro" id="IPR053858">
    <property type="entry name" value="Arb2_dom"/>
</dbReference>
<dbReference type="PANTHER" id="PTHR21357">
    <property type="entry name" value="FAM172 FAMILY PROTEIN HOMOLOG CG10038"/>
    <property type="match status" value="1"/>
</dbReference>
<protein>
    <recommendedName>
        <fullName evidence="2">Arb2 domain-containing protein</fullName>
    </recommendedName>
</protein>
<comment type="caution">
    <text evidence="3">The sequence shown here is derived from an EMBL/GenBank/DDBJ whole genome shotgun (WGS) entry which is preliminary data.</text>
</comment>
<organism evidence="3 4">
    <name type="scientific">Potamilus streckersoni</name>
    <dbReference type="NCBI Taxonomy" id="2493646"/>
    <lineage>
        <taxon>Eukaryota</taxon>
        <taxon>Metazoa</taxon>
        <taxon>Spiralia</taxon>
        <taxon>Lophotrochozoa</taxon>
        <taxon>Mollusca</taxon>
        <taxon>Bivalvia</taxon>
        <taxon>Autobranchia</taxon>
        <taxon>Heteroconchia</taxon>
        <taxon>Palaeoheterodonta</taxon>
        <taxon>Unionida</taxon>
        <taxon>Unionoidea</taxon>
        <taxon>Unionidae</taxon>
        <taxon>Ambleminae</taxon>
        <taxon>Lampsilini</taxon>
        <taxon>Potamilus</taxon>
    </lineage>
</organism>
<evidence type="ECO:0000259" key="2">
    <source>
        <dbReference type="Pfam" id="PF22749"/>
    </source>
</evidence>
<dbReference type="InterPro" id="IPR029058">
    <property type="entry name" value="AB_hydrolase_fold"/>
</dbReference>
<evidence type="ECO:0000313" key="4">
    <source>
        <dbReference type="Proteomes" id="UP001195483"/>
    </source>
</evidence>
<dbReference type="EMBL" id="JAEAOA010001689">
    <property type="protein sequence ID" value="KAK3607074.1"/>
    <property type="molecule type" value="Genomic_DNA"/>
</dbReference>
<feature type="domain" description="Arb2" evidence="2">
    <location>
        <begin position="22"/>
        <end position="274"/>
    </location>
</feature>
<dbReference type="PANTHER" id="PTHR21357:SF4">
    <property type="entry name" value="FAM172 FAMILY PROTEIN HOMOLOG CG10038"/>
    <property type="match status" value="1"/>
</dbReference>
<feature type="region of interest" description="Disordered" evidence="1">
    <location>
        <begin position="320"/>
        <end position="411"/>
    </location>
</feature>
<reference evidence="3" key="1">
    <citation type="journal article" date="2021" name="Genome Biol. Evol.">
        <title>A High-Quality Reference Genome for a Parasitic Bivalve with Doubly Uniparental Inheritance (Bivalvia: Unionida).</title>
        <authorList>
            <person name="Smith C.H."/>
        </authorList>
    </citation>
    <scope>NUCLEOTIDE SEQUENCE</scope>
    <source>
        <strain evidence="3">CHS0354</strain>
    </source>
</reference>
<dbReference type="InterPro" id="IPR048263">
    <property type="entry name" value="Arb2"/>
</dbReference>
<dbReference type="Pfam" id="PF22749">
    <property type="entry name" value="Arb2"/>
    <property type="match status" value="1"/>
</dbReference>
<gene>
    <name evidence="3" type="ORF">CHS0354_027936</name>
</gene>
<feature type="compositionally biased region" description="Acidic residues" evidence="1">
    <location>
        <begin position="353"/>
        <end position="367"/>
    </location>
</feature>
<accession>A0AAE0TB30</accession>
<dbReference type="Proteomes" id="UP001195483">
    <property type="component" value="Unassembled WGS sequence"/>
</dbReference>
<feature type="compositionally biased region" description="Polar residues" evidence="1">
    <location>
        <begin position="402"/>
        <end position="411"/>
    </location>
</feature>
<feature type="compositionally biased region" description="Basic and acidic residues" evidence="1">
    <location>
        <begin position="320"/>
        <end position="352"/>
    </location>
</feature>
<reference evidence="3" key="3">
    <citation type="submission" date="2023-05" db="EMBL/GenBank/DDBJ databases">
        <authorList>
            <person name="Smith C.H."/>
        </authorList>
    </citation>
    <scope>NUCLEOTIDE SEQUENCE</scope>
    <source>
        <strain evidence="3">CHS0354</strain>
        <tissue evidence="3">Mantle</tissue>
    </source>
</reference>
<name>A0AAE0TB30_9BIVA</name>
<evidence type="ECO:0000313" key="3">
    <source>
        <dbReference type="EMBL" id="KAK3607074.1"/>
    </source>
</evidence>
<dbReference type="GO" id="GO:0035197">
    <property type="term" value="F:siRNA binding"/>
    <property type="evidence" value="ECO:0007669"/>
    <property type="project" value="TreeGrafter"/>
</dbReference>
<feature type="compositionally biased region" description="Basic and acidic residues" evidence="1">
    <location>
        <begin position="383"/>
        <end position="393"/>
    </location>
</feature>
<evidence type="ECO:0000256" key="1">
    <source>
        <dbReference type="SAM" id="MobiDB-lite"/>
    </source>
</evidence>